<comment type="caution">
    <text evidence="2">The sequence shown here is derived from an EMBL/GenBank/DDBJ whole genome shotgun (WGS) entry which is preliminary data.</text>
</comment>
<reference evidence="3" key="1">
    <citation type="journal article" date="2019" name="Gigascience">
        <title>De novo genome assembly of the endangered Acer yangbiense, a plant species with extremely small populations endemic to Yunnan Province, China.</title>
        <authorList>
            <person name="Yang J."/>
            <person name="Wariss H.M."/>
            <person name="Tao L."/>
            <person name="Zhang R."/>
            <person name="Yun Q."/>
            <person name="Hollingsworth P."/>
            <person name="Dao Z."/>
            <person name="Luo G."/>
            <person name="Guo H."/>
            <person name="Ma Y."/>
            <person name="Sun W."/>
        </authorList>
    </citation>
    <scope>NUCLEOTIDE SEQUENCE [LARGE SCALE GENOMIC DNA]</scope>
    <source>
        <strain evidence="3">cv. Malutang</strain>
    </source>
</reference>
<dbReference type="PANTHER" id="PTHR31672:SF13">
    <property type="entry name" value="F-BOX PROTEIN CPR30-LIKE"/>
    <property type="match status" value="1"/>
</dbReference>
<name>A0A5C7IQB8_9ROSI</name>
<dbReference type="NCBIfam" id="TIGR01640">
    <property type="entry name" value="F_box_assoc_1"/>
    <property type="match status" value="1"/>
</dbReference>
<dbReference type="InterPro" id="IPR006527">
    <property type="entry name" value="F-box-assoc_dom_typ1"/>
</dbReference>
<dbReference type="InterPro" id="IPR050796">
    <property type="entry name" value="SCF_F-box_component"/>
</dbReference>
<evidence type="ECO:0000313" key="3">
    <source>
        <dbReference type="Proteomes" id="UP000323000"/>
    </source>
</evidence>
<dbReference type="InterPro" id="IPR017451">
    <property type="entry name" value="F-box-assoc_interact_dom"/>
</dbReference>
<dbReference type="EMBL" id="VAHF01000002">
    <property type="protein sequence ID" value="TXG71288.1"/>
    <property type="molecule type" value="Genomic_DNA"/>
</dbReference>
<dbReference type="PANTHER" id="PTHR31672">
    <property type="entry name" value="BNACNNG10540D PROTEIN"/>
    <property type="match status" value="1"/>
</dbReference>
<dbReference type="OrthoDB" id="1303199at2759"/>
<evidence type="ECO:0000313" key="2">
    <source>
        <dbReference type="EMBL" id="TXG71288.1"/>
    </source>
</evidence>
<sequence>MIVKIPLTDKRVGVVEVYSLRKDSWISIPSDFDFDFSGYNRSSVYTSGAIHFVIYYKERPTVIAAFDLAEDKFKTLPPPEFMLNKVDDKFGGRRTYLGQLSGCLCLSNETVSRSIELWVMKEYGVISSWTKILIAKTDLFRVFHPLCYLNNNETILVSGVHQISSLKNNMMFWDSKDEKFKNVKIDCIEYCWSAEDVYVESLVSPNSHIGLTTESIDNFFLFYI</sequence>
<organism evidence="2 3">
    <name type="scientific">Acer yangbiense</name>
    <dbReference type="NCBI Taxonomy" id="1000413"/>
    <lineage>
        <taxon>Eukaryota</taxon>
        <taxon>Viridiplantae</taxon>
        <taxon>Streptophyta</taxon>
        <taxon>Embryophyta</taxon>
        <taxon>Tracheophyta</taxon>
        <taxon>Spermatophyta</taxon>
        <taxon>Magnoliopsida</taxon>
        <taxon>eudicotyledons</taxon>
        <taxon>Gunneridae</taxon>
        <taxon>Pentapetalae</taxon>
        <taxon>rosids</taxon>
        <taxon>malvids</taxon>
        <taxon>Sapindales</taxon>
        <taxon>Sapindaceae</taxon>
        <taxon>Hippocastanoideae</taxon>
        <taxon>Acereae</taxon>
        <taxon>Acer</taxon>
    </lineage>
</organism>
<protein>
    <recommendedName>
        <fullName evidence="1">F-box associated beta-propeller type 1 domain-containing protein</fullName>
    </recommendedName>
</protein>
<keyword evidence="3" id="KW-1185">Reference proteome</keyword>
<gene>
    <name evidence="2" type="ORF">EZV62_006223</name>
</gene>
<accession>A0A5C7IQB8</accession>
<feature type="domain" description="F-box associated beta-propeller type 1" evidence="1">
    <location>
        <begin position="13"/>
        <end position="204"/>
    </location>
</feature>
<dbReference type="AlphaFoldDB" id="A0A5C7IQB8"/>
<evidence type="ECO:0000259" key="1">
    <source>
        <dbReference type="Pfam" id="PF07734"/>
    </source>
</evidence>
<dbReference type="InterPro" id="IPR011043">
    <property type="entry name" value="Gal_Oxase/kelch_b-propeller"/>
</dbReference>
<dbReference type="SUPFAM" id="SSF50965">
    <property type="entry name" value="Galactose oxidase, central domain"/>
    <property type="match status" value="1"/>
</dbReference>
<proteinExistence type="predicted"/>
<dbReference type="Proteomes" id="UP000323000">
    <property type="component" value="Chromosome 2"/>
</dbReference>
<dbReference type="Pfam" id="PF07734">
    <property type="entry name" value="FBA_1"/>
    <property type="match status" value="1"/>
</dbReference>